<dbReference type="AlphaFoldDB" id="A0A9R1JQW0"/>
<feature type="non-terminal residue" evidence="2">
    <location>
        <position position="201"/>
    </location>
</feature>
<protein>
    <submittedName>
        <fullName evidence="2">Uncharacterized protein</fullName>
    </submittedName>
</protein>
<evidence type="ECO:0000313" key="2">
    <source>
        <dbReference type="EMBL" id="KAF7026365.1"/>
    </source>
</evidence>
<feature type="compositionally biased region" description="Pro residues" evidence="1">
    <location>
        <begin position="187"/>
        <end position="201"/>
    </location>
</feature>
<feature type="region of interest" description="Disordered" evidence="1">
    <location>
        <begin position="13"/>
        <end position="122"/>
    </location>
</feature>
<feature type="region of interest" description="Disordered" evidence="1">
    <location>
        <begin position="135"/>
        <end position="201"/>
    </location>
</feature>
<reference evidence="2" key="2">
    <citation type="submission" date="2020-03" db="EMBL/GenBank/DDBJ databases">
        <title>The second near-complete assembly of the hexaploid bread wheat (Triticum aestivum) genome.</title>
        <authorList>
            <person name="Zimin A.V."/>
            <person name="Puiu D."/>
            <person name="Shumante A."/>
            <person name="Alonge M."/>
            <person name="Salzberg S.L."/>
        </authorList>
    </citation>
    <scope>NUCLEOTIDE SEQUENCE</scope>
    <source>
        <tissue evidence="2">Leaf</tissue>
    </source>
</reference>
<dbReference type="EMBL" id="CM022217">
    <property type="protein sequence ID" value="KAF7026365.1"/>
    <property type="molecule type" value="Genomic_DNA"/>
</dbReference>
<gene>
    <name evidence="2" type="ORF">CFC21_038480</name>
</gene>
<accession>A0A9R1JQW0</accession>
<feature type="non-terminal residue" evidence="2">
    <location>
        <position position="1"/>
    </location>
</feature>
<feature type="compositionally biased region" description="Basic residues" evidence="1">
    <location>
        <begin position="149"/>
        <end position="170"/>
    </location>
</feature>
<reference evidence="2" key="1">
    <citation type="journal article" date="2017" name="Gigascience">
        <title>The first near-complete assembly of the hexaploid bread wheat genome, Triticum aestivum.</title>
        <authorList>
            <person name="Zimin A.V."/>
            <person name="Puiu D."/>
            <person name="Hall R."/>
            <person name="Kingan S."/>
            <person name="Clavijo B.J."/>
            <person name="Salzberg S.L."/>
        </authorList>
    </citation>
    <scope>NUCLEOTIDE SEQUENCE</scope>
    <source>
        <tissue evidence="2">Leaf</tissue>
    </source>
</reference>
<feature type="compositionally biased region" description="Gly residues" evidence="1">
    <location>
        <begin position="92"/>
        <end position="122"/>
    </location>
</feature>
<comment type="caution">
    <text evidence="2">The sequence shown here is derived from an EMBL/GenBank/DDBJ whole genome shotgun (WGS) entry which is preliminary data.</text>
</comment>
<feature type="compositionally biased region" description="Low complexity" evidence="1">
    <location>
        <begin position="27"/>
        <end position="37"/>
    </location>
</feature>
<organism evidence="2">
    <name type="scientific">Triticum aestivum</name>
    <name type="common">Wheat</name>
    <dbReference type="NCBI Taxonomy" id="4565"/>
    <lineage>
        <taxon>Eukaryota</taxon>
        <taxon>Viridiplantae</taxon>
        <taxon>Streptophyta</taxon>
        <taxon>Embryophyta</taxon>
        <taxon>Tracheophyta</taxon>
        <taxon>Spermatophyta</taxon>
        <taxon>Magnoliopsida</taxon>
        <taxon>Liliopsida</taxon>
        <taxon>Poales</taxon>
        <taxon>Poaceae</taxon>
        <taxon>BOP clade</taxon>
        <taxon>Pooideae</taxon>
        <taxon>Triticodae</taxon>
        <taxon>Triticeae</taxon>
        <taxon>Triticinae</taxon>
        <taxon>Triticum</taxon>
    </lineage>
</organism>
<name>A0A9R1JQW0_WHEAT</name>
<sequence>WRPPCSSRRCCSLRRGERLHGAGRGGAASSPAAAAARTSRHGGGRERAGQRSPRPCPTPGGSGGREQQRRRHAVPRRDRPGGARAIAVLLLQGGGGAGGAGPGDGEGGDRGGGAGAVGGGVPVRGADRHVVVPEAAGHQVPLRGGLRAHGAHPRRHPPGHPAAGRRRRHAGGLVRPRQLPQRDPRRAPGPPRPPLPASLPR</sequence>
<evidence type="ECO:0000256" key="1">
    <source>
        <dbReference type="SAM" id="MobiDB-lite"/>
    </source>
</evidence>
<proteinExistence type="predicted"/>
<dbReference type="Proteomes" id="UP000815260">
    <property type="component" value="Chromosome 3A"/>
</dbReference>